<dbReference type="CDD" id="cd00161">
    <property type="entry name" value="beta-trefoil_Ricin-like"/>
    <property type="match status" value="1"/>
</dbReference>
<dbReference type="Proteomes" id="UP001598448">
    <property type="component" value="Unassembled WGS sequence"/>
</dbReference>
<organism evidence="3 4">
    <name type="scientific">Streptomyces albidochromogenes</name>
    <dbReference type="NCBI Taxonomy" id="329524"/>
    <lineage>
        <taxon>Bacteria</taxon>
        <taxon>Bacillati</taxon>
        <taxon>Actinomycetota</taxon>
        <taxon>Actinomycetes</taxon>
        <taxon>Kitasatosporales</taxon>
        <taxon>Streptomycetaceae</taxon>
        <taxon>Streptomyces</taxon>
    </lineage>
</organism>
<comment type="caution">
    <text evidence="3">The sequence shown here is derived from an EMBL/GenBank/DDBJ whole genome shotgun (WGS) entry which is preliminary data.</text>
</comment>
<dbReference type="EMBL" id="JBHXIJ010000229">
    <property type="protein sequence ID" value="MFD5102265.1"/>
    <property type="molecule type" value="Genomic_DNA"/>
</dbReference>
<protein>
    <submittedName>
        <fullName evidence="3">RICIN domain-containing protein</fullName>
    </submittedName>
</protein>
<sequence length="173" mass="18583">MKNLARSAVTLAAAFLAFATLNTAPAQAADTVGRVANYSSSGTKCLTPEGNRTSNGTVLTFWDCTGSALQTYYQEIGDDRLIHRASGKCVTPKGNGYNTNGAVLTLWDCGARNNTVQSIVMPSRGYYASQARMKYSDKCFTGYGNGTSNGTWVTLWTCGNPIPETQNWGMTTF</sequence>
<evidence type="ECO:0000313" key="4">
    <source>
        <dbReference type="Proteomes" id="UP001598448"/>
    </source>
</evidence>
<proteinExistence type="predicted"/>
<dbReference type="PROSITE" id="PS50231">
    <property type="entry name" value="RICIN_B_LECTIN"/>
    <property type="match status" value="1"/>
</dbReference>
<evidence type="ECO:0000256" key="1">
    <source>
        <dbReference type="SAM" id="SignalP"/>
    </source>
</evidence>
<feature type="chain" id="PRO_5047423869" evidence="1">
    <location>
        <begin position="29"/>
        <end position="173"/>
    </location>
</feature>
<name>A0ABW6FSM9_9ACTN</name>
<accession>A0ABW6FSM9</accession>
<dbReference type="RefSeq" id="WP_386718903.1">
    <property type="nucleotide sequence ID" value="NZ_JBHXIJ010000229.1"/>
</dbReference>
<keyword evidence="4" id="KW-1185">Reference proteome</keyword>
<evidence type="ECO:0000313" key="3">
    <source>
        <dbReference type="EMBL" id="MFD5102265.1"/>
    </source>
</evidence>
<dbReference type="SUPFAM" id="SSF50370">
    <property type="entry name" value="Ricin B-like lectins"/>
    <property type="match status" value="1"/>
</dbReference>
<dbReference type="InterPro" id="IPR035992">
    <property type="entry name" value="Ricin_B-like_lectins"/>
</dbReference>
<evidence type="ECO:0000259" key="2">
    <source>
        <dbReference type="Pfam" id="PF00652"/>
    </source>
</evidence>
<dbReference type="Pfam" id="PF00652">
    <property type="entry name" value="Ricin_B_lectin"/>
    <property type="match status" value="1"/>
</dbReference>
<dbReference type="Gene3D" id="2.80.10.50">
    <property type="match status" value="1"/>
</dbReference>
<gene>
    <name evidence="3" type="ORF">ACFWJN_25330</name>
</gene>
<feature type="signal peptide" evidence="1">
    <location>
        <begin position="1"/>
        <end position="28"/>
    </location>
</feature>
<feature type="domain" description="Ricin B lectin" evidence="2">
    <location>
        <begin position="81"/>
        <end position="170"/>
    </location>
</feature>
<keyword evidence="1" id="KW-0732">Signal</keyword>
<dbReference type="InterPro" id="IPR000772">
    <property type="entry name" value="Ricin_B_lectin"/>
</dbReference>
<reference evidence="3 4" key="1">
    <citation type="submission" date="2024-09" db="EMBL/GenBank/DDBJ databases">
        <title>The Natural Products Discovery Center: Release of the First 8490 Sequenced Strains for Exploring Actinobacteria Biosynthetic Diversity.</title>
        <authorList>
            <person name="Kalkreuter E."/>
            <person name="Kautsar S.A."/>
            <person name="Yang D."/>
            <person name="Bader C.D."/>
            <person name="Teijaro C.N."/>
            <person name="Fluegel L."/>
            <person name="Davis C.M."/>
            <person name="Simpson J.R."/>
            <person name="Lauterbach L."/>
            <person name="Steele A.D."/>
            <person name="Gui C."/>
            <person name="Meng S."/>
            <person name="Li G."/>
            <person name="Viehrig K."/>
            <person name="Ye F."/>
            <person name="Su P."/>
            <person name="Kiefer A.F."/>
            <person name="Nichols A."/>
            <person name="Cepeda A.J."/>
            <person name="Yan W."/>
            <person name="Fan B."/>
            <person name="Jiang Y."/>
            <person name="Adhikari A."/>
            <person name="Zheng C.-J."/>
            <person name="Schuster L."/>
            <person name="Cowan T.M."/>
            <person name="Smanski M.J."/>
            <person name="Chevrette M.G."/>
            <person name="De Carvalho L.P.S."/>
            <person name="Shen B."/>
        </authorList>
    </citation>
    <scope>NUCLEOTIDE SEQUENCE [LARGE SCALE GENOMIC DNA]</scope>
    <source>
        <strain evidence="3 4">NPDC058348</strain>
    </source>
</reference>